<keyword evidence="4" id="KW-1185">Reference proteome</keyword>
<organism evidence="3 4">
    <name type="scientific">Pseudoalteromonas arctica</name>
    <dbReference type="NCBI Taxonomy" id="394751"/>
    <lineage>
        <taxon>Bacteria</taxon>
        <taxon>Pseudomonadati</taxon>
        <taxon>Pseudomonadota</taxon>
        <taxon>Gammaproteobacteria</taxon>
        <taxon>Alteromonadales</taxon>
        <taxon>Pseudoalteromonadaceae</taxon>
        <taxon>Pseudoalteromonas</taxon>
    </lineage>
</organism>
<reference evidence="3 4" key="1">
    <citation type="submission" date="2024-03" db="EMBL/GenBank/DDBJ databases">
        <title>Community enrichment and isolation of bacterial strains for fucoidan degradation.</title>
        <authorList>
            <person name="Sichert A."/>
        </authorList>
    </citation>
    <scope>NUCLEOTIDE SEQUENCE [LARGE SCALE GENOMIC DNA]</scope>
    <source>
        <strain evidence="3 4">AS26</strain>
    </source>
</reference>
<evidence type="ECO:0000313" key="3">
    <source>
        <dbReference type="EMBL" id="MEM5533400.1"/>
    </source>
</evidence>
<dbReference type="SUPFAM" id="SSF52540">
    <property type="entry name" value="P-loop containing nucleoside triphosphate hydrolases"/>
    <property type="match status" value="1"/>
</dbReference>
<dbReference type="InterPro" id="IPR027417">
    <property type="entry name" value="P-loop_NTPase"/>
</dbReference>
<protein>
    <recommendedName>
        <fullName evidence="2">Novel STAND NTPase 3 domain-containing protein</fullName>
    </recommendedName>
</protein>
<gene>
    <name evidence="3" type="ORF">WNY57_13270</name>
</gene>
<dbReference type="Pfam" id="PF20720">
    <property type="entry name" value="nSTAND3"/>
    <property type="match status" value="1"/>
</dbReference>
<name>A0ABU9TI57_9GAMM</name>
<feature type="region of interest" description="Disordered" evidence="1">
    <location>
        <begin position="725"/>
        <end position="755"/>
    </location>
</feature>
<dbReference type="RefSeq" id="WP_342879932.1">
    <property type="nucleotide sequence ID" value="NZ_JBBMQX010000009.1"/>
</dbReference>
<proteinExistence type="predicted"/>
<evidence type="ECO:0000259" key="2">
    <source>
        <dbReference type="Pfam" id="PF20720"/>
    </source>
</evidence>
<accession>A0ABU9TI57</accession>
<evidence type="ECO:0000256" key="1">
    <source>
        <dbReference type="SAM" id="MobiDB-lite"/>
    </source>
</evidence>
<comment type="caution">
    <text evidence="3">The sequence shown here is derived from an EMBL/GenBank/DDBJ whole genome shotgun (WGS) entry which is preliminary data.</text>
</comment>
<evidence type="ECO:0000313" key="4">
    <source>
        <dbReference type="Proteomes" id="UP001457661"/>
    </source>
</evidence>
<dbReference type="Proteomes" id="UP001457661">
    <property type="component" value="Unassembled WGS sequence"/>
</dbReference>
<sequence length="755" mass="85142">MTGQSNNIIDFKLHTLGWKAFQDLSVTIMSDILGHNFQSFYDSHDGGRDGAFHGTWIDKQNGTKSGSFTVQCKFTSYYKEGIRVADLKDDIEKAKRLASKGLSDHYVLFTNAQLTGTQDELLREVFENIEGIDSFTSYGKERISQIILESPRLRRLVPRIYGLGDLSQILDERAGDQAKAILDSLGDDISKFVLTNAFNKSAKALVEHGFVLLLGEPACGKSTIAASLALGALDEWGCATFKVCSSDDFIKHWNPNDPKRLFWVDDAFGATQVDWNATFTWARTFSHMKAAIRDGAKIIFTSRDYIYKSAKGSLKETSLPVIQSSQVVINVQDISAQEREQILYNHIKLGNQSQDYKKKLEPFLKGIANNNEFTPEIARRLGDPFFTQSLNINSFALAKFVDNPVQLLIDILSTLDKQNVAALAVIFMRAGVLPSPIVLSESESNALRLLGGTIDGVISALKSLKNSLTLLTYEDGQNVWRYKHPSIRDAFAQYVADDIELLEIYLTGSLLDKLFQEVACADIKISGLKVIVPESHFQLLISRLQSFNRSGWRNKKSFSDFLTKRCDHRFLSAYLKSNPDFLDSLKISRSILLDSDLEILTKYFEAGLLSDEQRNKTVQSLHELAINDLDTQFSRDNVKILLTQDEFLSIKSDVKDKIIVNLEEIIDDLSSDYDDESDPEDHFSDLSYSLGDYENIYLDDDEIFTHLSTAKGWVEDEVKELTKRIKPEHDETYDDETHSVSAHKTDRSIFDDVAN</sequence>
<dbReference type="InterPro" id="IPR049050">
    <property type="entry name" value="nSTAND3"/>
</dbReference>
<dbReference type="EMBL" id="JBBMQX010000009">
    <property type="protein sequence ID" value="MEM5533400.1"/>
    <property type="molecule type" value="Genomic_DNA"/>
</dbReference>
<feature type="domain" description="Novel STAND NTPase 3" evidence="2">
    <location>
        <begin position="192"/>
        <end position="348"/>
    </location>
</feature>